<reference evidence="1 2" key="1">
    <citation type="submission" date="2020-12" db="EMBL/GenBank/DDBJ databases">
        <title>WGS of Thermoactinomyces spp.</title>
        <authorList>
            <person name="Cheng K."/>
        </authorList>
    </citation>
    <scope>NUCLEOTIDE SEQUENCE [LARGE SCALE GENOMIC DNA]</scope>
    <source>
        <strain evidence="2">CICC 10671\DSM 43846</strain>
    </source>
</reference>
<accession>A0A8I1AEL9</accession>
<keyword evidence="2" id="KW-1185">Reference proteome</keyword>
<dbReference type="RefSeq" id="WP_181733105.1">
    <property type="nucleotide sequence ID" value="NZ_JACEIR010000033.1"/>
</dbReference>
<comment type="caution">
    <text evidence="1">The sequence shown here is derived from an EMBL/GenBank/DDBJ whole genome shotgun (WGS) entry which is preliminary data.</text>
</comment>
<evidence type="ECO:0000313" key="2">
    <source>
        <dbReference type="Proteomes" id="UP000633619"/>
    </source>
</evidence>
<dbReference type="Proteomes" id="UP000633619">
    <property type="component" value="Unassembled WGS sequence"/>
</dbReference>
<dbReference type="AlphaFoldDB" id="A0A8I1AEL9"/>
<proteinExistence type="predicted"/>
<name>A0A8I1AEL9_THEIN</name>
<gene>
    <name evidence="1" type="ORF">I8U20_14150</name>
</gene>
<dbReference type="EMBL" id="JAECVW010000018">
    <property type="protein sequence ID" value="MBH8596441.1"/>
    <property type="molecule type" value="Genomic_DNA"/>
</dbReference>
<evidence type="ECO:0000313" key="1">
    <source>
        <dbReference type="EMBL" id="MBH8596441.1"/>
    </source>
</evidence>
<feature type="non-terminal residue" evidence="1">
    <location>
        <position position="1"/>
    </location>
</feature>
<sequence length="75" mass="8957">GGKYEQSIKNFLEEIEEMNFNRVRVTIYVYDDQLKTSTTKEDEGKYLLYEYVISIDDIQKAEIDSINLNQYKTVY</sequence>
<organism evidence="1 2">
    <name type="scientific">Thermoactinomyces intermedius</name>
    <dbReference type="NCBI Taxonomy" id="2024"/>
    <lineage>
        <taxon>Bacteria</taxon>
        <taxon>Bacillati</taxon>
        <taxon>Bacillota</taxon>
        <taxon>Bacilli</taxon>
        <taxon>Bacillales</taxon>
        <taxon>Thermoactinomycetaceae</taxon>
        <taxon>Thermoactinomyces</taxon>
    </lineage>
</organism>
<protein>
    <submittedName>
        <fullName evidence="1">Uncharacterized protein</fullName>
    </submittedName>
</protein>